<reference evidence="1" key="1">
    <citation type="submission" date="2024-06" db="EMBL/GenBank/DDBJ databases">
        <authorList>
            <person name="Liu X."/>
            <person name="Lenzi L."/>
            <person name="Haldenby T S."/>
            <person name="Uol C."/>
        </authorList>
    </citation>
    <scope>NUCLEOTIDE SEQUENCE</scope>
</reference>
<accession>A0AAV2TC07</accession>
<gene>
    <name evidence="1" type="ORF">CDAUBV1_LOCUS6871</name>
</gene>
<proteinExistence type="predicted"/>
<dbReference type="EMBL" id="CAXLJL010000156">
    <property type="protein sequence ID" value="CAL5133604.1"/>
    <property type="molecule type" value="Genomic_DNA"/>
</dbReference>
<organism evidence="1 2">
    <name type="scientific">Calicophoron daubneyi</name>
    <name type="common">Rumen fluke</name>
    <name type="synonym">Paramphistomum daubneyi</name>
    <dbReference type="NCBI Taxonomy" id="300641"/>
    <lineage>
        <taxon>Eukaryota</taxon>
        <taxon>Metazoa</taxon>
        <taxon>Spiralia</taxon>
        <taxon>Lophotrochozoa</taxon>
        <taxon>Platyhelminthes</taxon>
        <taxon>Trematoda</taxon>
        <taxon>Digenea</taxon>
        <taxon>Plagiorchiida</taxon>
        <taxon>Pronocephalata</taxon>
        <taxon>Paramphistomoidea</taxon>
        <taxon>Paramphistomidae</taxon>
        <taxon>Calicophoron</taxon>
    </lineage>
</organism>
<sequence>MSYDVVQFEDDGEICVLPTCWFLDGNVFLPPVCDKNLRIAIMRSIPPTDAWDEYPASRLKLTMRRLSTPRSYRMTRRTVIRVHAGGYCAGEDLSQFVGTRQIQRTKNLRTWSRIRHFLYLTAPAFLLRLVHRHTQSYTP</sequence>
<name>A0AAV2TC07_CALDB</name>
<comment type="caution">
    <text evidence="1">The sequence shown here is derived from an EMBL/GenBank/DDBJ whole genome shotgun (WGS) entry which is preliminary data.</text>
</comment>
<dbReference type="AlphaFoldDB" id="A0AAV2TC07"/>
<protein>
    <submittedName>
        <fullName evidence="1">Uncharacterized protein</fullName>
    </submittedName>
</protein>
<evidence type="ECO:0000313" key="2">
    <source>
        <dbReference type="Proteomes" id="UP001497525"/>
    </source>
</evidence>
<dbReference type="Proteomes" id="UP001497525">
    <property type="component" value="Unassembled WGS sequence"/>
</dbReference>
<evidence type="ECO:0000313" key="1">
    <source>
        <dbReference type="EMBL" id="CAL5133604.1"/>
    </source>
</evidence>